<keyword evidence="2" id="KW-0472">Membrane</keyword>
<feature type="compositionally biased region" description="Low complexity" evidence="1">
    <location>
        <begin position="46"/>
        <end position="82"/>
    </location>
</feature>
<evidence type="ECO:0000313" key="3">
    <source>
        <dbReference type="EMBL" id="MBI9114976.1"/>
    </source>
</evidence>
<dbReference type="RefSeq" id="WP_198733536.1">
    <property type="nucleotide sequence ID" value="NZ_JAEINH010000005.1"/>
</dbReference>
<protein>
    <submittedName>
        <fullName evidence="3">Uncharacterized protein</fullName>
    </submittedName>
</protein>
<proteinExistence type="predicted"/>
<dbReference type="AlphaFoldDB" id="A0A934I668"/>
<sequence length="191" mass="19193">MTQEPAPAPRSVSRRTIVVAALVVLAVAVTTVVVLALRDDPDDGGADPTSTASPGPAPTTTDGGTGDAPDPADPGTDLADPGTVPDATGLSVTVVDQHAGTPDGFSGQDSGAVVMLDEGTIHVVTYGSSSCPLTPVSMEIVDGEIHVDVEGPAGDVMCTQDYAPTTTVIELPDEFADADVPPVVHVESALR</sequence>
<dbReference type="EMBL" id="JAEINH010000005">
    <property type="protein sequence ID" value="MBI9114976.1"/>
    <property type="molecule type" value="Genomic_DNA"/>
</dbReference>
<name>A0A934I668_9MICO</name>
<evidence type="ECO:0000256" key="1">
    <source>
        <dbReference type="SAM" id="MobiDB-lite"/>
    </source>
</evidence>
<keyword evidence="2" id="KW-1133">Transmembrane helix</keyword>
<accession>A0A934I668</accession>
<feature type="transmembrane region" description="Helical" evidence="2">
    <location>
        <begin position="17"/>
        <end position="37"/>
    </location>
</feature>
<reference evidence="3" key="1">
    <citation type="submission" date="2020-12" db="EMBL/GenBank/DDBJ databases">
        <title>Sanguibacter suaedae sp. nov., isolated from Suaeda aralocaspica.</title>
        <authorList>
            <person name="Ma Q."/>
        </authorList>
    </citation>
    <scope>NUCLEOTIDE SEQUENCE</scope>
    <source>
        <strain evidence="3">YZGR15</strain>
    </source>
</reference>
<gene>
    <name evidence="3" type="ORF">JAV76_08125</name>
</gene>
<keyword evidence="2" id="KW-0812">Transmembrane</keyword>
<feature type="region of interest" description="Disordered" evidence="1">
    <location>
        <begin position="39"/>
        <end position="88"/>
    </location>
</feature>
<dbReference type="Proteomes" id="UP000602087">
    <property type="component" value="Unassembled WGS sequence"/>
</dbReference>
<keyword evidence="4" id="KW-1185">Reference proteome</keyword>
<organism evidence="3 4">
    <name type="scientific">Sanguibacter suaedae</name>
    <dbReference type="NCBI Taxonomy" id="2795737"/>
    <lineage>
        <taxon>Bacteria</taxon>
        <taxon>Bacillati</taxon>
        <taxon>Actinomycetota</taxon>
        <taxon>Actinomycetes</taxon>
        <taxon>Micrococcales</taxon>
        <taxon>Sanguibacteraceae</taxon>
        <taxon>Sanguibacter</taxon>
    </lineage>
</organism>
<comment type="caution">
    <text evidence="3">The sequence shown here is derived from an EMBL/GenBank/DDBJ whole genome shotgun (WGS) entry which is preliminary data.</text>
</comment>
<evidence type="ECO:0000313" key="4">
    <source>
        <dbReference type="Proteomes" id="UP000602087"/>
    </source>
</evidence>
<evidence type="ECO:0000256" key="2">
    <source>
        <dbReference type="SAM" id="Phobius"/>
    </source>
</evidence>